<dbReference type="GO" id="GO:0006281">
    <property type="term" value="P:DNA repair"/>
    <property type="evidence" value="ECO:0007669"/>
    <property type="project" value="UniProtKB-UniRule"/>
</dbReference>
<proteinExistence type="inferred from homology"/>
<organism evidence="5 6">
    <name type="scientific">Phaeocystidibacter marisrubri</name>
    <dbReference type="NCBI Taxonomy" id="1577780"/>
    <lineage>
        <taxon>Bacteria</taxon>
        <taxon>Pseudomonadati</taxon>
        <taxon>Bacteroidota</taxon>
        <taxon>Flavobacteriia</taxon>
        <taxon>Flavobacteriales</taxon>
        <taxon>Phaeocystidibacteraceae</taxon>
        <taxon>Phaeocystidibacter</taxon>
    </lineage>
</organism>
<comment type="subunit">
    <text evidence="2">Homotetramer.</text>
</comment>
<dbReference type="InterPro" id="IPR012340">
    <property type="entry name" value="NA-bd_OB-fold"/>
</dbReference>
<keyword evidence="2" id="KW-0227">DNA damage</keyword>
<dbReference type="RefSeq" id="WP_151693317.1">
    <property type="nucleotide sequence ID" value="NZ_BMGX01000001.1"/>
</dbReference>
<dbReference type="AlphaFoldDB" id="A0A6L3ZE70"/>
<dbReference type="PROSITE" id="PS50935">
    <property type="entry name" value="SSB"/>
    <property type="match status" value="1"/>
</dbReference>
<feature type="short sequence motif" description="Important for interaction with partner proteins" evidence="2">
    <location>
        <begin position="152"/>
        <end position="157"/>
    </location>
</feature>
<comment type="function">
    <text evidence="2">Plays an important role in DNA replication, recombination and repair. Binds to ssDNA and to an array of partner proteins to recruit them to their sites of action during DNA metabolism.</text>
</comment>
<dbReference type="InterPro" id="IPR000424">
    <property type="entry name" value="Primosome_PriB/ssb"/>
</dbReference>
<dbReference type="EMBL" id="WBVQ01000002">
    <property type="protein sequence ID" value="KAB2815888.1"/>
    <property type="molecule type" value="Genomic_DNA"/>
</dbReference>
<dbReference type="GO" id="GO:0006260">
    <property type="term" value="P:DNA replication"/>
    <property type="evidence" value="ECO:0007669"/>
    <property type="project" value="UniProtKB-UniRule"/>
</dbReference>
<protein>
    <recommendedName>
        <fullName evidence="2 3">Single-stranded DNA-binding protein</fullName>
        <shortName evidence="2">SSB</shortName>
    </recommendedName>
</protein>
<dbReference type="GO" id="GO:0006310">
    <property type="term" value="P:DNA recombination"/>
    <property type="evidence" value="ECO:0007669"/>
    <property type="project" value="UniProtKB-UniRule"/>
</dbReference>
<feature type="region of interest" description="Disordered" evidence="4">
    <location>
        <begin position="104"/>
        <end position="157"/>
    </location>
</feature>
<keyword evidence="2" id="KW-0233">DNA recombination</keyword>
<gene>
    <name evidence="5" type="ORF">F8C82_09320</name>
</gene>
<dbReference type="InterPro" id="IPR011344">
    <property type="entry name" value="ssDNA-bd"/>
</dbReference>
<comment type="caution">
    <text evidence="5">The sequence shown here is derived from an EMBL/GenBank/DDBJ whole genome shotgun (WGS) entry which is preliminary data.</text>
</comment>
<evidence type="ECO:0000256" key="2">
    <source>
        <dbReference type="HAMAP-Rule" id="MF_00984"/>
    </source>
</evidence>
<dbReference type="HAMAP" id="MF_00984">
    <property type="entry name" value="SSB"/>
    <property type="match status" value="1"/>
</dbReference>
<dbReference type="NCBIfam" id="TIGR00621">
    <property type="entry name" value="ssb"/>
    <property type="match status" value="1"/>
</dbReference>
<keyword evidence="1 2" id="KW-0238">DNA-binding</keyword>
<keyword evidence="2" id="KW-0235">DNA replication</keyword>
<name>A0A6L3ZE70_9FLAO</name>
<keyword evidence="6" id="KW-1185">Reference proteome</keyword>
<evidence type="ECO:0000313" key="6">
    <source>
        <dbReference type="Proteomes" id="UP000484164"/>
    </source>
</evidence>
<keyword evidence="2" id="KW-0234">DNA repair</keyword>
<dbReference type="PIRSF" id="PIRSF002070">
    <property type="entry name" value="SSB"/>
    <property type="match status" value="1"/>
</dbReference>
<dbReference type="Pfam" id="PF00436">
    <property type="entry name" value="SSB"/>
    <property type="match status" value="1"/>
</dbReference>
<dbReference type="Gene3D" id="2.40.50.140">
    <property type="entry name" value="Nucleic acid-binding proteins"/>
    <property type="match status" value="1"/>
</dbReference>
<evidence type="ECO:0000256" key="1">
    <source>
        <dbReference type="ARBA" id="ARBA00023125"/>
    </source>
</evidence>
<dbReference type="CDD" id="cd04496">
    <property type="entry name" value="SSB_OBF"/>
    <property type="match status" value="1"/>
</dbReference>
<dbReference type="GO" id="GO:0009295">
    <property type="term" value="C:nucleoid"/>
    <property type="evidence" value="ECO:0007669"/>
    <property type="project" value="TreeGrafter"/>
</dbReference>
<evidence type="ECO:0000313" key="5">
    <source>
        <dbReference type="EMBL" id="KAB2815888.1"/>
    </source>
</evidence>
<dbReference type="PANTHER" id="PTHR10302:SF27">
    <property type="entry name" value="SINGLE-STRANDED DNA-BINDING PROTEIN"/>
    <property type="match status" value="1"/>
</dbReference>
<dbReference type="OrthoDB" id="9809878at2"/>
<dbReference type="PANTHER" id="PTHR10302">
    <property type="entry name" value="SINGLE-STRANDED DNA-BINDING PROTEIN"/>
    <property type="match status" value="1"/>
</dbReference>
<sequence length="157" mass="17151">MSGTLNKVMLIGNLGKDPEARHFEGGGMLVKFPIATTERYKNREGNQVENTEWHNIVVGRRGLAEICEKYLSKGDKVYIEGRLKTRSWQDQDGQTKYATEVQADNMTMLTPKGEGGSMNTTAPTPSSPQPKAEPAPSSSESNAGDFPVGSDDDDLPF</sequence>
<dbReference type="GO" id="GO:0003697">
    <property type="term" value="F:single-stranded DNA binding"/>
    <property type="evidence" value="ECO:0007669"/>
    <property type="project" value="UniProtKB-UniRule"/>
</dbReference>
<evidence type="ECO:0000256" key="4">
    <source>
        <dbReference type="SAM" id="MobiDB-lite"/>
    </source>
</evidence>
<comment type="caution">
    <text evidence="2">Lacks conserved residue(s) required for the propagation of feature annotation.</text>
</comment>
<dbReference type="Proteomes" id="UP000484164">
    <property type="component" value="Unassembled WGS sequence"/>
</dbReference>
<accession>A0A6L3ZE70</accession>
<dbReference type="SUPFAM" id="SSF50249">
    <property type="entry name" value="Nucleic acid-binding proteins"/>
    <property type="match status" value="1"/>
</dbReference>
<evidence type="ECO:0000256" key="3">
    <source>
        <dbReference type="PIRNR" id="PIRNR002070"/>
    </source>
</evidence>
<reference evidence="5 6" key="1">
    <citation type="submission" date="2019-10" db="EMBL/GenBank/DDBJ databases">
        <title>Genome sequence of Phaeocystidibacter marisrubri JCM30614 (type strain).</title>
        <authorList>
            <person name="Bowman J.P."/>
        </authorList>
    </citation>
    <scope>NUCLEOTIDE SEQUENCE [LARGE SCALE GENOMIC DNA]</scope>
    <source>
        <strain evidence="5 6">JCM 30614</strain>
    </source>
</reference>